<dbReference type="NCBIfam" id="TIGR01297">
    <property type="entry name" value="CDF"/>
    <property type="match status" value="1"/>
</dbReference>
<dbReference type="GO" id="GO:0006882">
    <property type="term" value="P:intracellular zinc ion homeostasis"/>
    <property type="evidence" value="ECO:0007669"/>
    <property type="project" value="TreeGrafter"/>
</dbReference>
<reference evidence="10 11" key="1">
    <citation type="submission" date="2019-11" db="EMBL/GenBank/DDBJ databases">
        <title>Comparative genomics of hydrocarbon-degrading Desulfosarcina strains.</title>
        <authorList>
            <person name="Watanabe M."/>
            <person name="Kojima H."/>
            <person name="Fukui M."/>
        </authorList>
    </citation>
    <scope>NUCLEOTIDE SEQUENCE [LARGE SCALE GENOMIC DNA]</scope>
    <source>
        <strain evidence="10 11">PP31</strain>
    </source>
</reference>
<protein>
    <submittedName>
        <fullName evidence="10">Cation transporter</fullName>
    </submittedName>
</protein>
<keyword evidence="4 7" id="KW-0812">Transmembrane</keyword>
<feature type="transmembrane region" description="Helical" evidence="7">
    <location>
        <begin position="123"/>
        <end position="145"/>
    </location>
</feature>
<dbReference type="KEGG" id="dwd:DSCW_10220"/>
<evidence type="ECO:0000259" key="9">
    <source>
        <dbReference type="Pfam" id="PF16916"/>
    </source>
</evidence>
<feature type="domain" description="Cation efflux protein cytoplasmic" evidence="9">
    <location>
        <begin position="223"/>
        <end position="299"/>
    </location>
</feature>
<dbReference type="GO" id="GO:0015086">
    <property type="term" value="F:cadmium ion transmembrane transporter activity"/>
    <property type="evidence" value="ECO:0007669"/>
    <property type="project" value="TreeGrafter"/>
</dbReference>
<dbReference type="InterPro" id="IPR027470">
    <property type="entry name" value="Cation_efflux_CTD"/>
</dbReference>
<feature type="transmembrane region" description="Helical" evidence="7">
    <location>
        <begin position="21"/>
        <end position="40"/>
    </location>
</feature>
<evidence type="ECO:0000256" key="7">
    <source>
        <dbReference type="SAM" id="Phobius"/>
    </source>
</evidence>
<feature type="transmembrane region" description="Helical" evidence="7">
    <location>
        <begin position="166"/>
        <end position="184"/>
    </location>
</feature>
<dbReference type="InterPro" id="IPR027469">
    <property type="entry name" value="Cation_efflux_TMD_sf"/>
</dbReference>
<feature type="transmembrane region" description="Helical" evidence="7">
    <location>
        <begin position="52"/>
        <end position="72"/>
    </location>
</feature>
<dbReference type="Gene3D" id="3.30.70.1350">
    <property type="entry name" value="Cation efflux protein, cytoplasmic domain"/>
    <property type="match status" value="1"/>
</dbReference>
<dbReference type="GO" id="GO:0005886">
    <property type="term" value="C:plasma membrane"/>
    <property type="evidence" value="ECO:0007669"/>
    <property type="project" value="TreeGrafter"/>
</dbReference>
<dbReference type="Pfam" id="PF16916">
    <property type="entry name" value="ZT_dimer"/>
    <property type="match status" value="1"/>
</dbReference>
<dbReference type="Gene3D" id="1.20.1510.10">
    <property type="entry name" value="Cation efflux protein transmembrane domain"/>
    <property type="match status" value="1"/>
</dbReference>
<evidence type="ECO:0000256" key="1">
    <source>
        <dbReference type="ARBA" id="ARBA00004141"/>
    </source>
</evidence>
<evidence type="ECO:0000259" key="8">
    <source>
        <dbReference type="Pfam" id="PF01545"/>
    </source>
</evidence>
<dbReference type="SUPFAM" id="SSF160240">
    <property type="entry name" value="Cation efflux protein cytoplasmic domain-like"/>
    <property type="match status" value="1"/>
</dbReference>
<evidence type="ECO:0000313" key="10">
    <source>
        <dbReference type="EMBL" id="BBO73605.1"/>
    </source>
</evidence>
<dbReference type="InterPro" id="IPR002524">
    <property type="entry name" value="Cation_efflux"/>
</dbReference>
<comment type="similarity">
    <text evidence="2">Belongs to the cation diffusion facilitator (CDF) transporter (TC 2.A.4) family.</text>
</comment>
<evidence type="ECO:0000256" key="2">
    <source>
        <dbReference type="ARBA" id="ARBA00008114"/>
    </source>
</evidence>
<dbReference type="EMBL" id="AP021875">
    <property type="protein sequence ID" value="BBO73605.1"/>
    <property type="molecule type" value="Genomic_DNA"/>
</dbReference>
<keyword evidence="5 7" id="KW-1133">Transmembrane helix</keyword>
<comment type="subcellular location">
    <subcellularLocation>
        <location evidence="1">Membrane</location>
        <topology evidence="1">Multi-pass membrane protein</topology>
    </subcellularLocation>
</comment>
<gene>
    <name evidence="10" type="ORF">DSCW_10220</name>
</gene>
<dbReference type="InterPro" id="IPR036837">
    <property type="entry name" value="Cation_efflux_CTD_sf"/>
</dbReference>
<proteinExistence type="inferred from homology"/>
<dbReference type="InterPro" id="IPR050291">
    <property type="entry name" value="CDF_Transporter"/>
</dbReference>
<accession>A0A5K7YYU8</accession>
<dbReference type="InterPro" id="IPR058533">
    <property type="entry name" value="Cation_efflux_TM"/>
</dbReference>
<dbReference type="AlphaFoldDB" id="A0A5K7YYU8"/>
<dbReference type="GO" id="GO:0015093">
    <property type="term" value="F:ferrous iron transmembrane transporter activity"/>
    <property type="evidence" value="ECO:0007669"/>
    <property type="project" value="TreeGrafter"/>
</dbReference>
<dbReference type="SUPFAM" id="SSF161111">
    <property type="entry name" value="Cation efflux protein transmembrane domain-like"/>
    <property type="match status" value="1"/>
</dbReference>
<dbReference type="Proteomes" id="UP000427769">
    <property type="component" value="Chromosome"/>
</dbReference>
<keyword evidence="11" id="KW-1185">Reference proteome</keyword>
<keyword evidence="6 7" id="KW-0472">Membrane</keyword>
<dbReference type="GO" id="GO:0015341">
    <property type="term" value="F:zinc efflux antiporter activity"/>
    <property type="evidence" value="ECO:0007669"/>
    <property type="project" value="TreeGrafter"/>
</dbReference>
<dbReference type="PANTHER" id="PTHR43840">
    <property type="entry name" value="MITOCHONDRIAL METAL TRANSPORTER 1-RELATED"/>
    <property type="match status" value="1"/>
</dbReference>
<dbReference type="PANTHER" id="PTHR43840:SF15">
    <property type="entry name" value="MITOCHONDRIAL METAL TRANSPORTER 1-RELATED"/>
    <property type="match status" value="1"/>
</dbReference>
<feature type="transmembrane region" description="Helical" evidence="7">
    <location>
        <begin position="92"/>
        <end position="111"/>
    </location>
</feature>
<evidence type="ECO:0000256" key="6">
    <source>
        <dbReference type="ARBA" id="ARBA00023136"/>
    </source>
</evidence>
<keyword evidence="3" id="KW-0813">Transport</keyword>
<sequence length="340" mass="37207">MTSEKIKTLSDGKCCGGRMGAILISLLVAIVLMAVKFYTYRLTHSAAVLSDALESIINVVAATFAAVSVWMASQPPDADHPYGHGKIEYFSAGFEGALIIFAAIGIFKTGISHLAKPQALPNLQLGLVILLAASVVNLFLGLGLVRVGKRTNSLTLIADGRHVLTDVYTSAGVVVGLVLVYWTGWLWMDGALACLVGLHILLTGLQLVRQSFSGLMDASDPVLLDEISRVLEGHRKSVWIDIHQLRAWRSGNFVHIDLHLVLPRDLFLENAHSEAKIVERMLIDHFEGNAGVLVHMDPCEDPECAVCTQYRCNLRSRESGAPVVWDRERLTVRKNGFETD</sequence>
<evidence type="ECO:0000256" key="3">
    <source>
        <dbReference type="ARBA" id="ARBA00022448"/>
    </source>
</evidence>
<evidence type="ECO:0000313" key="11">
    <source>
        <dbReference type="Proteomes" id="UP000427769"/>
    </source>
</evidence>
<name>A0A5K7YYU8_9BACT</name>
<feature type="transmembrane region" description="Helical" evidence="7">
    <location>
        <begin position="190"/>
        <end position="208"/>
    </location>
</feature>
<evidence type="ECO:0000256" key="5">
    <source>
        <dbReference type="ARBA" id="ARBA00022989"/>
    </source>
</evidence>
<dbReference type="Pfam" id="PF01545">
    <property type="entry name" value="Cation_efflux"/>
    <property type="match status" value="1"/>
</dbReference>
<organism evidence="10 11">
    <name type="scientific">Desulfosarcina widdelii</name>
    <dbReference type="NCBI Taxonomy" id="947919"/>
    <lineage>
        <taxon>Bacteria</taxon>
        <taxon>Pseudomonadati</taxon>
        <taxon>Thermodesulfobacteriota</taxon>
        <taxon>Desulfobacteria</taxon>
        <taxon>Desulfobacterales</taxon>
        <taxon>Desulfosarcinaceae</taxon>
        <taxon>Desulfosarcina</taxon>
    </lineage>
</organism>
<feature type="domain" description="Cation efflux protein transmembrane" evidence="8">
    <location>
        <begin position="22"/>
        <end position="216"/>
    </location>
</feature>
<evidence type="ECO:0000256" key="4">
    <source>
        <dbReference type="ARBA" id="ARBA00022692"/>
    </source>
</evidence>